<dbReference type="GO" id="GO:0016020">
    <property type="term" value="C:membrane"/>
    <property type="evidence" value="ECO:0007669"/>
    <property type="project" value="UniProtKB-SubCell"/>
</dbReference>
<sequence>MHADDATEGRPRPPVRGPTEPERDGPSRRAFLAGAVAGAGAVAAAGGNARAQQTRTVEMTDGLVYDPEAVTVAPGTTVVGERRLRRPLRDGVRGRHPERRRLLRLRGFDGEDAARSAYAPGDTASGDVPGGESYEHTFEAEGEYEYFCIPHESVGMVGTVTVSADATPPPAETAAAVPDVGDAARTLGVAVTTALLAVVGFAYVFLKYGGDYDRGDAGE</sequence>
<keyword evidence="2" id="KW-0813">Transport</keyword>
<evidence type="ECO:0000256" key="6">
    <source>
        <dbReference type="ARBA" id="ARBA00023136"/>
    </source>
</evidence>
<evidence type="ECO:0000313" key="10">
    <source>
        <dbReference type="EMBL" id="MFC7138214.1"/>
    </source>
</evidence>
<gene>
    <name evidence="10" type="ORF">ACFQRB_20535</name>
</gene>
<keyword evidence="8" id="KW-0812">Transmembrane</keyword>
<dbReference type="GO" id="GO:0046872">
    <property type="term" value="F:metal ion binding"/>
    <property type="evidence" value="ECO:0007669"/>
    <property type="project" value="UniProtKB-KW"/>
</dbReference>
<keyword evidence="8" id="KW-1133">Transmembrane helix</keyword>
<dbReference type="PANTHER" id="PTHR34192:SF10">
    <property type="entry name" value="PLASTOCYANIN MAJOR ISOFORM, CHLOROPLASTIC-RELATED"/>
    <property type="match status" value="1"/>
</dbReference>
<evidence type="ECO:0000256" key="3">
    <source>
        <dbReference type="ARBA" id="ARBA00022723"/>
    </source>
</evidence>
<feature type="transmembrane region" description="Helical" evidence="8">
    <location>
        <begin position="187"/>
        <end position="206"/>
    </location>
</feature>
<evidence type="ECO:0000259" key="9">
    <source>
        <dbReference type="Pfam" id="PF00127"/>
    </source>
</evidence>
<feature type="compositionally biased region" description="Basic and acidic residues" evidence="7">
    <location>
        <begin position="1"/>
        <end position="11"/>
    </location>
</feature>
<dbReference type="InterPro" id="IPR028871">
    <property type="entry name" value="BlueCu_1_BS"/>
</dbReference>
<accession>A0ABD5XWZ8</accession>
<dbReference type="InterPro" id="IPR006311">
    <property type="entry name" value="TAT_signal"/>
</dbReference>
<dbReference type="AlphaFoldDB" id="A0ABD5XWZ8"/>
<dbReference type="PROSITE" id="PS51318">
    <property type="entry name" value="TAT"/>
    <property type="match status" value="1"/>
</dbReference>
<dbReference type="PANTHER" id="PTHR34192">
    <property type="entry name" value="PLASTOCYANIN MAJOR ISOFORM, CHLOROPLASTIC-RELATED"/>
    <property type="match status" value="1"/>
</dbReference>
<feature type="domain" description="Blue (type 1) copper" evidence="9">
    <location>
        <begin position="129"/>
        <end position="162"/>
    </location>
</feature>
<comment type="subcellular location">
    <subcellularLocation>
        <location evidence="1">Membrane</location>
    </subcellularLocation>
</comment>
<comment type="caution">
    <text evidence="10">The sequence shown here is derived from an EMBL/GenBank/DDBJ whole genome shotgun (WGS) entry which is preliminary data.</text>
</comment>
<evidence type="ECO:0000256" key="4">
    <source>
        <dbReference type="ARBA" id="ARBA00022982"/>
    </source>
</evidence>
<feature type="region of interest" description="Disordered" evidence="7">
    <location>
        <begin position="114"/>
        <end position="133"/>
    </location>
</feature>
<evidence type="ECO:0000313" key="11">
    <source>
        <dbReference type="Proteomes" id="UP001596368"/>
    </source>
</evidence>
<reference evidence="10 11" key="1">
    <citation type="journal article" date="2019" name="Int. J. Syst. Evol. Microbiol.">
        <title>The Global Catalogue of Microorganisms (GCM) 10K type strain sequencing project: providing services to taxonomists for standard genome sequencing and annotation.</title>
        <authorList>
            <consortium name="The Broad Institute Genomics Platform"/>
            <consortium name="The Broad Institute Genome Sequencing Center for Infectious Disease"/>
            <person name="Wu L."/>
            <person name="Ma J."/>
        </authorList>
    </citation>
    <scope>NUCLEOTIDE SEQUENCE [LARGE SCALE GENOMIC DNA]</scope>
    <source>
        <strain evidence="10 11">DT92</strain>
    </source>
</reference>
<dbReference type="InterPro" id="IPR008972">
    <property type="entry name" value="Cupredoxin"/>
</dbReference>
<dbReference type="SUPFAM" id="SSF49503">
    <property type="entry name" value="Cupredoxins"/>
    <property type="match status" value="1"/>
</dbReference>
<name>A0ABD5XWZ8_9EURY</name>
<evidence type="ECO:0000256" key="7">
    <source>
        <dbReference type="SAM" id="MobiDB-lite"/>
    </source>
</evidence>
<keyword evidence="4" id="KW-0249">Electron transport</keyword>
<evidence type="ECO:0000256" key="8">
    <source>
        <dbReference type="SAM" id="Phobius"/>
    </source>
</evidence>
<dbReference type="Proteomes" id="UP001596368">
    <property type="component" value="Unassembled WGS sequence"/>
</dbReference>
<dbReference type="EMBL" id="JBHSZG010000009">
    <property type="protein sequence ID" value="MFC7138214.1"/>
    <property type="molecule type" value="Genomic_DNA"/>
</dbReference>
<dbReference type="Pfam" id="PF00127">
    <property type="entry name" value="Copper-bind"/>
    <property type="match status" value="1"/>
</dbReference>
<keyword evidence="5" id="KW-0186">Copper</keyword>
<evidence type="ECO:0000256" key="2">
    <source>
        <dbReference type="ARBA" id="ARBA00022448"/>
    </source>
</evidence>
<dbReference type="PROSITE" id="PS00196">
    <property type="entry name" value="COPPER_BLUE"/>
    <property type="match status" value="1"/>
</dbReference>
<organism evidence="10 11">
    <name type="scientific">Halobaculum litoreum</name>
    <dbReference type="NCBI Taxonomy" id="3031998"/>
    <lineage>
        <taxon>Archaea</taxon>
        <taxon>Methanobacteriati</taxon>
        <taxon>Methanobacteriota</taxon>
        <taxon>Stenosarchaea group</taxon>
        <taxon>Halobacteria</taxon>
        <taxon>Halobacteriales</taxon>
        <taxon>Haloferacaceae</taxon>
        <taxon>Halobaculum</taxon>
    </lineage>
</organism>
<dbReference type="InterPro" id="IPR000923">
    <property type="entry name" value="BlueCu_1"/>
</dbReference>
<evidence type="ECO:0000256" key="5">
    <source>
        <dbReference type="ARBA" id="ARBA00023008"/>
    </source>
</evidence>
<dbReference type="Gene3D" id="2.60.40.420">
    <property type="entry name" value="Cupredoxins - blue copper proteins"/>
    <property type="match status" value="1"/>
</dbReference>
<keyword evidence="6 8" id="KW-0472">Membrane</keyword>
<keyword evidence="3" id="KW-0479">Metal-binding</keyword>
<evidence type="ECO:0000256" key="1">
    <source>
        <dbReference type="ARBA" id="ARBA00004370"/>
    </source>
</evidence>
<proteinExistence type="predicted"/>
<protein>
    <submittedName>
        <fullName evidence="10">Plastocyanin/azurin family copper-binding protein</fullName>
    </submittedName>
</protein>
<feature type="region of interest" description="Disordered" evidence="7">
    <location>
        <begin position="1"/>
        <end position="27"/>
    </location>
</feature>
<keyword evidence="11" id="KW-1185">Reference proteome</keyword>